<accession>A0ABY9UWB2</accession>
<keyword evidence="2" id="KW-1185">Reference proteome</keyword>
<evidence type="ECO:0008006" key="3">
    <source>
        <dbReference type="Google" id="ProtNLM"/>
    </source>
</evidence>
<evidence type="ECO:0000313" key="1">
    <source>
        <dbReference type="EMBL" id="WNE96721.1"/>
    </source>
</evidence>
<dbReference type="EMBL" id="CP117522">
    <property type="protein sequence ID" value="WNE96721.1"/>
    <property type="molecule type" value="Genomic_DNA"/>
</dbReference>
<protein>
    <recommendedName>
        <fullName evidence="3">DUSAM domain-containing protein</fullName>
    </recommendedName>
</protein>
<reference evidence="1 2" key="1">
    <citation type="submission" date="2023-02" db="EMBL/GenBank/DDBJ databases">
        <title>Streptomyces sp. SCA4-21 with antifungal activity against Fusarium oxysporum f. sp. cubense, Streptomyces sp. SCA2-17 with antifungal activity against Fusarium oxysporum f. sp. cubense.</title>
        <authorList>
            <person name="Qi D."/>
        </authorList>
    </citation>
    <scope>NUCLEOTIDE SEQUENCE [LARGE SCALE GENOMIC DNA]</scope>
    <source>
        <strain evidence="1 2">SCA4-21</strain>
    </source>
</reference>
<sequence>MEEAQLWTMIEDQAEQQPLLTLGEARAAVQLLQRLAEQDGELADVAAELVTRIGRRLPTG</sequence>
<proteinExistence type="predicted"/>
<gene>
    <name evidence="1" type="ORF">PS467_15980</name>
</gene>
<dbReference type="Proteomes" id="UP001305606">
    <property type="component" value="Chromosome"/>
</dbReference>
<organism evidence="1 2">
    <name type="scientific">Streptomyces luomodiensis</name>
    <dbReference type="NCBI Taxonomy" id="3026192"/>
    <lineage>
        <taxon>Bacteria</taxon>
        <taxon>Bacillati</taxon>
        <taxon>Actinomycetota</taxon>
        <taxon>Actinomycetes</taxon>
        <taxon>Kitasatosporales</taxon>
        <taxon>Streptomycetaceae</taxon>
        <taxon>Streptomyces</taxon>
    </lineage>
</organism>
<name>A0ABY9UWB2_9ACTN</name>
<dbReference type="RefSeq" id="WP_311035849.1">
    <property type="nucleotide sequence ID" value="NZ_CP117522.1"/>
</dbReference>
<evidence type="ECO:0000313" key="2">
    <source>
        <dbReference type="Proteomes" id="UP001305606"/>
    </source>
</evidence>